<dbReference type="InterPro" id="IPR017853">
    <property type="entry name" value="GH"/>
</dbReference>
<dbReference type="SMART" id="SM00642">
    <property type="entry name" value="Aamy"/>
    <property type="match status" value="1"/>
</dbReference>
<dbReference type="InterPro" id="IPR012767">
    <property type="entry name" value="Trehalose_TreY"/>
</dbReference>
<gene>
    <name evidence="2" type="ORF">GRAN_0510</name>
</gene>
<dbReference type="Proteomes" id="UP000289437">
    <property type="component" value="Unassembled WGS sequence"/>
</dbReference>
<evidence type="ECO:0000259" key="1">
    <source>
        <dbReference type="SMART" id="SM00642"/>
    </source>
</evidence>
<comment type="caution">
    <text evidence="2">The sequence shown here is derived from an EMBL/GenBank/DDBJ whole genome shotgun (WGS) entry which is preliminary data.</text>
</comment>
<dbReference type="Gene3D" id="3.20.20.80">
    <property type="entry name" value="Glycosidases"/>
    <property type="match status" value="4"/>
</dbReference>
<dbReference type="NCBIfam" id="TIGR02401">
    <property type="entry name" value="trehalose_TreY"/>
    <property type="match status" value="1"/>
</dbReference>
<dbReference type="GO" id="GO:0005992">
    <property type="term" value="P:trehalose biosynthetic process"/>
    <property type="evidence" value="ECO:0007669"/>
    <property type="project" value="TreeGrafter"/>
</dbReference>
<evidence type="ECO:0000313" key="2">
    <source>
        <dbReference type="EMBL" id="RXH57200.1"/>
    </source>
</evidence>
<dbReference type="OrthoDB" id="9805159at2"/>
<proteinExistence type="predicted"/>
<dbReference type="EMBL" id="RDSM01000001">
    <property type="protein sequence ID" value="RXH57200.1"/>
    <property type="molecule type" value="Genomic_DNA"/>
</dbReference>
<dbReference type="CDD" id="cd11336">
    <property type="entry name" value="AmyAc_MTSase"/>
    <property type="match status" value="1"/>
</dbReference>
<accession>A0A4Q0T3V2</accession>
<dbReference type="RefSeq" id="WP_128911409.1">
    <property type="nucleotide sequence ID" value="NZ_RDSM01000001.1"/>
</dbReference>
<evidence type="ECO:0000313" key="3">
    <source>
        <dbReference type="Proteomes" id="UP000289437"/>
    </source>
</evidence>
<dbReference type="Pfam" id="PF00128">
    <property type="entry name" value="Alpha-amylase"/>
    <property type="match status" value="1"/>
</dbReference>
<organism evidence="2 3">
    <name type="scientific">Granulicella sibirica</name>
    <dbReference type="NCBI Taxonomy" id="2479048"/>
    <lineage>
        <taxon>Bacteria</taxon>
        <taxon>Pseudomonadati</taxon>
        <taxon>Acidobacteriota</taxon>
        <taxon>Terriglobia</taxon>
        <taxon>Terriglobales</taxon>
        <taxon>Acidobacteriaceae</taxon>
        <taxon>Granulicella</taxon>
    </lineage>
</organism>
<reference evidence="2 3" key="1">
    <citation type="submission" date="2018-11" db="EMBL/GenBank/DDBJ databases">
        <authorList>
            <person name="Mardanov A.V."/>
            <person name="Ravin N.V."/>
            <person name="Dedysh S.N."/>
        </authorList>
    </citation>
    <scope>NUCLEOTIDE SEQUENCE [LARGE SCALE GENOMIC DNA]</scope>
    <source>
        <strain evidence="2 3">AF10</strain>
    </source>
</reference>
<feature type="domain" description="Glycosyl hydrolase family 13 catalytic" evidence="1">
    <location>
        <begin position="18"/>
        <end position="644"/>
    </location>
</feature>
<reference evidence="3" key="2">
    <citation type="submission" date="2019-02" db="EMBL/GenBank/DDBJ databases">
        <title>Granulicella sibirica sp. nov., a psychrotolerant acidobacterium isolated from an organic soil layer in forested tundra, West Siberia.</title>
        <authorList>
            <person name="Oshkin I.Y."/>
            <person name="Kulichevskaya I.S."/>
            <person name="Rijpstra W.I.C."/>
            <person name="Sinninghe Damste J.S."/>
            <person name="Rakitin A.L."/>
            <person name="Ravin N.V."/>
            <person name="Dedysh S.N."/>
        </authorList>
    </citation>
    <scope>NUCLEOTIDE SEQUENCE [LARGE SCALE GENOMIC DNA]</scope>
    <source>
        <strain evidence="3">AF10</strain>
    </source>
</reference>
<sequence length="894" mass="100858">MTRVPFSTYRLQLHKGFTFDDAAAIAEYLSALGISHAYCSPYLQAAPGSMHGYDVVDHRHVNEELGGAAGHTRLCKALGDNGLGQVLDIVPNHMSLGQENHLWWDVIENGSTSRYASFFDIDWNPQEERLRDKVLVPILGDQYGVVLSAGEIRVTRRGNCFFVECAGQRLPVAPNSLPAFLTKAAEYAKSDELNFISASYGRLPVPAFADRRRILDRNRDKVVLNDLLKRLCAEQPGVCEGIDRSMNELNQNLDGLDDFLNQQNYRLAYWKTADQQLGYRRFFDVNTLIGLRVELDYVFDETHELLVKWLRQGVLDGIRVDHPDGLRDPLEYFKRLRNAAPNAWIIGEKILEPGEFLRENWPIQGTSGYDFLNVAAGVLLDPVGMAKLNDIYARFTGEPTDFPTIAHDKKIAVTQEALGSDVNRLTSLFVDVCEQNRDHRDSTRTEIRRALREVASCFSVYRTYVVPERGEMTDEDCEVVELAVKCAKDNKPEIGGGLFDFIGDVLTLKVTGKLESEFVLRFQQFTSPVMAKGVEDTAFYCYNRLTGMCEVGGDPGRNGYSVAEFHAYSEKMQATHPATMVTLSTHDTKRADDVRARLAVLSEIPEEFGATVERWTIANDKYKTNGLPDRNSEYFFYQTLIGAWPLSLERAKQYMQKAMREAKQKTSWVANNQEFEDALNKFMESVLDDMVFMRAMESFVTGINRAGRMNSLTQTLLKYTSPGVPDLYQGSEIWDHSLVDPDNRRPVDYDLRRKLLKEIPLLTPREIMDRMEDGLPKMALIRGALHLRREKPEWFGPEAEYVALTATGPKADHAIAYRRGGRVVTVAPRLTVSLGNWDGTTVTLPKGDWRNRVTGEILAGGEVPIEQLLHQFPVALLTLEGLDVAGGQEQKKHA</sequence>
<dbReference type="GO" id="GO:0047470">
    <property type="term" value="F:(1,4)-alpha-D-glucan 1-alpha-D-glucosylmutase activity"/>
    <property type="evidence" value="ECO:0007669"/>
    <property type="project" value="TreeGrafter"/>
</dbReference>
<keyword evidence="3" id="KW-1185">Reference proteome</keyword>
<dbReference type="GO" id="GO:0030980">
    <property type="term" value="P:alpha-glucan catabolic process"/>
    <property type="evidence" value="ECO:0007669"/>
    <property type="project" value="TreeGrafter"/>
</dbReference>
<name>A0A4Q0T3V2_9BACT</name>
<dbReference type="AlphaFoldDB" id="A0A4Q0T3V2"/>
<protein>
    <submittedName>
        <fullName evidence="2">Malto-oligosyltrehalose synthase</fullName>
    </submittedName>
</protein>
<dbReference type="SUPFAM" id="SSF51445">
    <property type="entry name" value="(Trans)glycosidases"/>
    <property type="match status" value="1"/>
</dbReference>
<dbReference type="InterPro" id="IPR006047">
    <property type="entry name" value="GH13_cat_dom"/>
</dbReference>
<dbReference type="PANTHER" id="PTHR10357:SF216">
    <property type="entry name" value="MALTOOLIGOSYL TREHALOSE SYNTHASE-RELATED"/>
    <property type="match status" value="1"/>
</dbReference>
<dbReference type="PANTHER" id="PTHR10357">
    <property type="entry name" value="ALPHA-AMYLASE FAMILY MEMBER"/>
    <property type="match status" value="1"/>
</dbReference>